<gene>
    <name evidence="2" type="ORF">L9F63_010429</name>
</gene>
<protein>
    <submittedName>
        <fullName evidence="2">Uncharacterized protein</fullName>
    </submittedName>
</protein>
<organism evidence="2 3">
    <name type="scientific">Diploptera punctata</name>
    <name type="common">Pacific beetle cockroach</name>
    <dbReference type="NCBI Taxonomy" id="6984"/>
    <lineage>
        <taxon>Eukaryota</taxon>
        <taxon>Metazoa</taxon>
        <taxon>Ecdysozoa</taxon>
        <taxon>Arthropoda</taxon>
        <taxon>Hexapoda</taxon>
        <taxon>Insecta</taxon>
        <taxon>Pterygota</taxon>
        <taxon>Neoptera</taxon>
        <taxon>Polyneoptera</taxon>
        <taxon>Dictyoptera</taxon>
        <taxon>Blattodea</taxon>
        <taxon>Blaberoidea</taxon>
        <taxon>Blaberidae</taxon>
        <taxon>Diplopterinae</taxon>
        <taxon>Diploptera</taxon>
    </lineage>
</organism>
<keyword evidence="1" id="KW-1133">Transmembrane helix</keyword>
<proteinExistence type="predicted"/>
<keyword evidence="1" id="KW-0472">Membrane</keyword>
<name>A0AAD8AHG8_DIPPU</name>
<evidence type="ECO:0000256" key="1">
    <source>
        <dbReference type="SAM" id="Phobius"/>
    </source>
</evidence>
<feature type="non-terminal residue" evidence="2">
    <location>
        <position position="1"/>
    </location>
</feature>
<dbReference type="AlphaFoldDB" id="A0AAD8AHG8"/>
<keyword evidence="3" id="KW-1185">Reference proteome</keyword>
<evidence type="ECO:0000313" key="3">
    <source>
        <dbReference type="Proteomes" id="UP001233999"/>
    </source>
</evidence>
<reference evidence="2" key="1">
    <citation type="journal article" date="2023" name="IScience">
        <title>Live-bearing cockroach genome reveals convergent evolutionary mechanisms linked to viviparity in insects and beyond.</title>
        <authorList>
            <person name="Fouks B."/>
            <person name="Harrison M.C."/>
            <person name="Mikhailova A.A."/>
            <person name="Marchal E."/>
            <person name="English S."/>
            <person name="Carruthers M."/>
            <person name="Jennings E.C."/>
            <person name="Chiamaka E.L."/>
            <person name="Frigard R.A."/>
            <person name="Pippel M."/>
            <person name="Attardo G.M."/>
            <person name="Benoit J.B."/>
            <person name="Bornberg-Bauer E."/>
            <person name="Tobe S.S."/>
        </authorList>
    </citation>
    <scope>NUCLEOTIDE SEQUENCE</scope>
    <source>
        <strain evidence="2">Stay&amp;Tobe</strain>
    </source>
</reference>
<sequence length="80" mass="9013">AMVMRGTTSLTTTAYSPKIFIKIIIATSAVKVYFCLDLILDIFLLIFIQISLRDQSAYELQMCMNISMGLYGLLKSTFAF</sequence>
<comment type="caution">
    <text evidence="2">The sequence shown here is derived from an EMBL/GenBank/DDBJ whole genome shotgun (WGS) entry which is preliminary data.</text>
</comment>
<reference evidence="2" key="2">
    <citation type="submission" date="2023-05" db="EMBL/GenBank/DDBJ databases">
        <authorList>
            <person name="Fouks B."/>
        </authorList>
    </citation>
    <scope>NUCLEOTIDE SEQUENCE</scope>
    <source>
        <strain evidence="2">Stay&amp;Tobe</strain>
        <tissue evidence="2">Testes</tissue>
    </source>
</reference>
<dbReference type="Proteomes" id="UP001233999">
    <property type="component" value="Unassembled WGS sequence"/>
</dbReference>
<accession>A0AAD8AHG8</accession>
<dbReference type="EMBL" id="JASPKZ010000835">
    <property type="protein sequence ID" value="KAJ9599092.1"/>
    <property type="molecule type" value="Genomic_DNA"/>
</dbReference>
<feature type="non-terminal residue" evidence="2">
    <location>
        <position position="80"/>
    </location>
</feature>
<evidence type="ECO:0000313" key="2">
    <source>
        <dbReference type="EMBL" id="KAJ9599092.1"/>
    </source>
</evidence>
<feature type="transmembrane region" description="Helical" evidence="1">
    <location>
        <begin position="20"/>
        <end position="48"/>
    </location>
</feature>
<keyword evidence="1" id="KW-0812">Transmembrane</keyword>